<dbReference type="RefSeq" id="XP_020909962.1">
    <property type="nucleotide sequence ID" value="XM_021054303.2"/>
</dbReference>
<dbReference type="SUPFAM" id="SSF53300">
    <property type="entry name" value="vWA-like"/>
    <property type="match status" value="1"/>
</dbReference>
<dbReference type="GeneID" id="110247828"/>
<dbReference type="OrthoDB" id="10256829at2759"/>
<protein>
    <submittedName>
        <fullName evidence="1">Uncharacterized protein</fullName>
    </submittedName>
</protein>
<dbReference type="Gene3D" id="3.40.50.410">
    <property type="entry name" value="von Willebrand factor, type A domain"/>
    <property type="match status" value="1"/>
</dbReference>
<reference evidence="1" key="1">
    <citation type="submission" date="2022-11" db="UniProtKB">
        <authorList>
            <consortium name="EnsemblMetazoa"/>
        </authorList>
    </citation>
    <scope>IDENTIFICATION</scope>
</reference>
<evidence type="ECO:0000313" key="1">
    <source>
        <dbReference type="EnsemblMetazoa" id="XP_020909962.1"/>
    </source>
</evidence>
<accession>A0A913XUH4</accession>
<dbReference type="InterPro" id="IPR036465">
    <property type="entry name" value="vWFA_dom_sf"/>
</dbReference>
<keyword evidence="2" id="KW-1185">Reference proteome</keyword>
<sequence length="216" mass="23824">MIAIGVGNFKKEELEAVATDPKKHVITANNFNDLLYLVEKLQNQTCSTPLKVAFQFNGTGNITQIRAFLSPGQRRLLTIPSSQFFGSSIFLDITPKYGKIRLFMSRVVTEPGPTSNESLVRKLDPIPDGQTQKIAVQNPCEGAETASECKPLYLGIYHAEEIKCTCKEKSCFLPGQIMFTVKKGDPSSFSTSNKPTVTVSLVHILTIFAILQTVIH</sequence>
<dbReference type="AlphaFoldDB" id="A0A913XUH4"/>
<dbReference type="EnsemblMetazoa" id="XM_021054303.2">
    <property type="protein sequence ID" value="XP_020909962.1"/>
    <property type="gene ID" value="LOC110247828"/>
</dbReference>
<organism evidence="1 2">
    <name type="scientific">Exaiptasia diaphana</name>
    <name type="common">Tropical sea anemone</name>
    <name type="synonym">Aiptasia pulchella</name>
    <dbReference type="NCBI Taxonomy" id="2652724"/>
    <lineage>
        <taxon>Eukaryota</taxon>
        <taxon>Metazoa</taxon>
        <taxon>Cnidaria</taxon>
        <taxon>Anthozoa</taxon>
        <taxon>Hexacorallia</taxon>
        <taxon>Actiniaria</taxon>
        <taxon>Aiptasiidae</taxon>
        <taxon>Exaiptasia</taxon>
    </lineage>
</organism>
<evidence type="ECO:0000313" key="2">
    <source>
        <dbReference type="Proteomes" id="UP000887567"/>
    </source>
</evidence>
<proteinExistence type="predicted"/>
<dbReference type="Proteomes" id="UP000887567">
    <property type="component" value="Unplaced"/>
</dbReference>
<name>A0A913XUH4_EXADI</name>
<dbReference type="KEGG" id="epa:110247828"/>